<comment type="caution">
    <text evidence="1">The sequence shown here is derived from an EMBL/GenBank/DDBJ whole genome shotgun (WGS) entry which is preliminary data.</text>
</comment>
<evidence type="ECO:0000313" key="2">
    <source>
        <dbReference type="Proteomes" id="UP000299102"/>
    </source>
</evidence>
<organism evidence="1 2">
    <name type="scientific">Eumeta variegata</name>
    <name type="common">Bagworm moth</name>
    <name type="synonym">Eumeta japonica</name>
    <dbReference type="NCBI Taxonomy" id="151549"/>
    <lineage>
        <taxon>Eukaryota</taxon>
        <taxon>Metazoa</taxon>
        <taxon>Ecdysozoa</taxon>
        <taxon>Arthropoda</taxon>
        <taxon>Hexapoda</taxon>
        <taxon>Insecta</taxon>
        <taxon>Pterygota</taxon>
        <taxon>Neoptera</taxon>
        <taxon>Endopterygota</taxon>
        <taxon>Lepidoptera</taxon>
        <taxon>Glossata</taxon>
        <taxon>Ditrysia</taxon>
        <taxon>Tineoidea</taxon>
        <taxon>Psychidae</taxon>
        <taxon>Oiketicinae</taxon>
        <taxon>Eumeta</taxon>
    </lineage>
</organism>
<name>A0A4C1SY96_EUMVA</name>
<accession>A0A4C1SY96</accession>
<proteinExistence type="predicted"/>
<gene>
    <name evidence="1" type="ORF">EVAR_92077_1</name>
</gene>
<dbReference type="AlphaFoldDB" id="A0A4C1SY96"/>
<keyword evidence="2" id="KW-1185">Reference proteome</keyword>
<evidence type="ECO:0000313" key="1">
    <source>
        <dbReference type="EMBL" id="GBP07172.1"/>
    </source>
</evidence>
<dbReference type="EMBL" id="BGZK01000025">
    <property type="protein sequence ID" value="GBP07172.1"/>
    <property type="molecule type" value="Genomic_DNA"/>
</dbReference>
<reference evidence="1 2" key="1">
    <citation type="journal article" date="2019" name="Commun. Biol.">
        <title>The bagworm genome reveals a unique fibroin gene that provides high tensile strength.</title>
        <authorList>
            <person name="Kono N."/>
            <person name="Nakamura H."/>
            <person name="Ohtoshi R."/>
            <person name="Tomita M."/>
            <person name="Numata K."/>
            <person name="Arakawa K."/>
        </authorList>
    </citation>
    <scope>NUCLEOTIDE SEQUENCE [LARGE SCALE GENOMIC DNA]</scope>
</reference>
<sequence length="76" mass="8419">MTLPVLVGVVPADYEGTAADRVDNARDGLTSAKLVRSDCGSGKKRTSASFGNKRVRGTDYVADRYKKREDRRTAWR</sequence>
<dbReference type="Proteomes" id="UP000299102">
    <property type="component" value="Unassembled WGS sequence"/>
</dbReference>
<protein>
    <submittedName>
        <fullName evidence="1">Uncharacterized protein</fullName>
    </submittedName>
</protein>